<dbReference type="InterPro" id="IPR050490">
    <property type="entry name" value="Bact_solute-bd_prot1"/>
</dbReference>
<proteinExistence type="predicted"/>
<dbReference type="CDD" id="cd13585">
    <property type="entry name" value="PBP2_TMBP_like"/>
    <property type="match status" value="1"/>
</dbReference>
<feature type="chain" id="PRO_5022972177" evidence="1">
    <location>
        <begin position="21"/>
        <end position="443"/>
    </location>
</feature>
<feature type="signal peptide" evidence="1">
    <location>
        <begin position="1"/>
        <end position="20"/>
    </location>
</feature>
<evidence type="ECO:0000256" key="1">
    <source>
        <dbReference type="SAM" id="SignalP"/>
    </source>
</evidence>
<comment type="caution">
    <text evidence="2">The sequence shown here is derived from an EMBL/GenBank/DDBJ whole genome shotgun (WGS) entry which is preliminary data.</text>
</comment>
<name>A0A540VE99_9CHLR</name>
<keyword evidence="1" id="KW-0732">Signal</keyword>
<dbReference type="OrthoDB" id="2507686at2"/>
<organism evidence="2 3">
    <name type="scientific">Litorilinea aerophila</name>
    <dbReference type="NCBI Taxonomy" id="1204385"/>
    <lineage>
        <taxon>Bacteria</taxon>
        <taxon>Bacillati</taxon>
        <taxon>Chloroflexota</taxon>
        <taxon>Caldilineae</taxon>
        <taxon>Caldilineales</taxon>
        <taxon>Caldilineaceae</taxon>
        <taxon>Litorilinea</taxon>
    </lineage>
</organism>
<evidence type="ECO:0000313" key="2">
    <source>
        <dbReference type="EMBL" id="TQE94453.1"/>
    </source>
</evidence>
<reference evidence="2 3" key="1">
    <citation type="submission" date="2019-06" db="EMBL/GenBank/DDBJ databases">
        <title>Genome sequence of Litorilinea aerophila BAA-2444.</title>
        <authorList>
            <person name="Maclea K.S."/>
            <person name="Maurais E.G."/>
            <person name="Iannazzi L.C."/>
        </authorList>
    </citation>
    <scope>NUCLEOTIDE SEQUENCE [LARGE SCALE GENOMIC DNA]</scope>
    <source>
        <strain evidence="2 3">ATCC BAA-2444</strain>
    </source>
</reference>
<dbReference type="Pfam" id="PF01547">
    <property type="entry name" value="SBP_bac_1"/>
    <property type="match status" value="1"/>
</dbReference>
<dbReference type="PANTHER" id="PTHR43649:SF12">
    <property type="entry name" value="DIACETYLCHITOBIOSE BINDING PROTEIN DASA"/>
    <property type="match status" value="1"/>
</dbReference>
<accession>A0A540VE99</accession>
<sequence>MWLVLALALATALLAACAMATPATPAAEAPASAPEDATAPVEITLWHMEQPPHRVERIQQLIDEFNAAHPDIVVHQEPQNWGEIYTKAPAAVAAGNAPELLFAIPDFTPILKDLGKVQPMEEFVAEIDERYGYYPAAVEPYNYDGHTWAVPLYNMAHSLWYRKSVFAEAGIEPPTTWEEWLAAAEQLTTDGQYGIGLPANKHLYTDQVVYDFMVNAGADEIYNPDGTLRFNNPQTVEAYDFYSQLYRFSPPDSPNWTWGEAEACFANRTCAMILQFTVITTYDTQAEGDPEDLGVIPIPHSASVENSGTIAYSNAVMLLTEDPAKQEAAKEFLRFILTPGNYGRFLNMEPGLFLPVTEAGSQDETFWNDPLAVKYQSQIETMVENAQTGRLFGFTNGNTFPSIAAISAQNLLAQTLQMVVIDGMPAEEAVAQGQRLMEEAISQ</sequence>
<keyword evidence="3" id="KW-1185">Reference proteome</keyword>
<dbReference type="SUPFAM" id="SSF53850">
    <property type="entry name" value="Periplasmic binding protein-like II"/>
    <property type="match status" value="1"/>
</dbReference>
<evidence type="ECO:0000313" key="3">
    <source>
        <dbReference type="Proteomes" id="UP000317371"/>
    </source>
</evidence>
<dbReference type="Gene3D" id="3.40.190.10">
    <property type="entry name" value="Periplasmic binding protein-like II"/>
    <property type="match status" value="1"/>
</dbReference>
<protein>
    <submittedName>
        <fullName evidence="2">Carbohydrate ABC transporter substrate-binding protein</fullName>
    </submittedName>
</protein>
<gene>
    <name evidence="2" type="ORF">FKZ61_16735</name>
</gene>
<dbReference type="InterPro" id="IPR006059">
    <property type="entry name" value="SBP"/>
</dbReference>
<dbReference type="Proteomes" id="UP000317371">
    <property type="component" value="Unassembled WGS sequence"/>
</dbReference>
<dbReference type="EMBL" id="VIGC01000024">
    <property type="protein sequence ID" value="TQE94453.1"/>
    <property type="molecule type" value="Genomic_DNA"/>
</dbReference>
<dbReference type="PANTHER" id="PTHR43649">
    <property type="entry name" value="ARABINOSE-BINDING PROTEIN-RELATED"/>
    <property type="match status" value="1"/>
</dbReference>
<dbReference type="AlphaFoldDB" id="A0A540VE99"/>
<dbReference type="InParanoid" id="A0A540VE99"/>